<gene>
    <name evidence="1" type="ORF">METZ01_LOCUS243375</name>
</gene>
<protein>
    <submittedName>
        <fullName evidence="1">Uncharacterized protein</fullName>
    </submittedName>
</protein>
<sequence length="93" mass="10207">MNDPRLQTPTNLVWAPRPGWATVRLVGTCADRTLRRGQIVLHTPSEEYDIPGQDDGLTPGTLVIILHEAARLVEDDLHLVPEHAVVAIGETLP</sequence>
<dbReference type="EMBL" id="UINC01063171">
    <property type="protein sequence ID" value="SVB90521.1"/>
    <property type="molecule type" value="Genomic_DNA"/>
</dbReference>
<dbReference type="AlphaFoldDB" id="A0A382HVL5"/>
<organism evidence="1">
    <name type="scientific">marine metagenome</name>
    <dbReference type="NCBI Taxonomy" id="408172"/>
    <lineage>
        <taxon>unclassified sequences</taxon>
        <taxon>metagenomes</taxon>
        <taxon>ecological metagenomes</taxon>
    </lineage>
</organism>
<accession>A0A382HVL5</accession>
<reference evidence="1" key="1">
    <citation type="submission" date="2018-05" db="EMBL/GenBank/DDBJ databases">
        <authorList>
            <person name="Lanie J.A."/>
            <person name="Ng W.-L."/>
            <person name="Kazmierczak K.M."/>
            <person name="Andrzejewski T.M."/>
            <person name="Davidsen T.M."/>
            <person name="Wayne K.J."/>
            <person name="Tettelin H."/>
            <person name="Glass J.I."/>
            <person name="Rusch D."/>
            <person name="Podicherti R."/>
            <person name="Tsui H.-C.T."/>
            <person name="Winkler M.E."/>
        </authorList>
    </citation>
    <scope>NUCLEOTIDE SEQUENCE</scope>
</reference>
<evidence type="ECO:0000313" key="1">
    <source>
        <dbReference type="EMBL" id="SVB90521.1"/>
    </source>
</evidence>
<proteinExistence type="predicted"/>
<name>A0A382HVL5_9ZZZZ</name>